<accession>A0ABV1A3X4</accession>
<comment type="caution">
    <text evidence="2">The sequence shown here is derived from an EMBL/GenBank/DDBJ whole genome shotgun (WGS) entry which is preliminary data.</text>
</comment>
<reference evidence="2 3" key="1">
    <citation type="submission" date="2021-06" db="EMBL/GenBank/DDBJ databases">
        <authorList>
            <person name="Palmer J.M."/>
        </authorList>
    </citation>
    <scope>NUCLEOTIDE SEQUENCE [LARGE SCALE GENOMIC DNA]</scope>
    <source>
        <strain evidence="2 3">AS_MEX2019</strain>
        <tissue evidence="2">Muscle</tissue>
    </source>
</reference>
<evidence type="ECO:0000256" key="1">
    <source>
        <dbReference type="SAM" id="SignalP"/>
    </source>
</evidence>
<dbReference type="EMBL" id="JAHRIP010083977">
    <property type="protein sequence ID" value="MEQ2313239.1"/>
    <property type="molecule type" value="Genomic_DNA"/>
</dbReference>
<proteinExistence type="predicted"/>
<evidence type="ECO:0008006" key="4">
    <source>
        <dbReference type="Google" id="ProtNLM"/>
    </source>
</evidence>
<name>A0ABV1A3X4_9TELE</name>
<keyword evidence="1" id="KW-0732">Signal</keyword>
<organism evidence="2 3">
    <name type="scientific">Ameca splendens</name>
    <dbReference type="NCBI Taxonomy" id="208324"/>
    <lineage>
        <taxon>Eukaryota</taxon>
        <taxon>Metazoa</taxon>
        <taxon>Chordata</taxon>
        <taxon>Craniata</taxon>
        <taxon>Vertebrata</taxon>
        <taxon>Euteleostomi</taxon>
        <taxon>Actinopterygii</taxon>
        <taxon>Neopterygii</taxon>
        <taxon>Teleostei</taxon>
        <taxon>Neoteleostei</taxon>
        <taxon>Acanthomorphata</taxon>
        <taxon>Ovalentaria</taxon>
        <taxon>Atherinomorphae</taxon>
        <taxon>Cyprinodontiformes</taxon>
        <taxon>Goodeidae</taxon>
        <taxon>Ameca</taxon>
    </lineage>
</organism>
<evidence type="ECO:0000313" key="3">
    <source>
        <dbReference type="Proteomes" id="UP001469553"/>
    </source>
</evidence>
<feature type="chain" id="PRO_5045650166" description="Secreted protein" evidence="1">
    <location>
        <begin position="21"/>
        <end position="121"/>
    </location>
</feature>
<keyword evidence="3" id="KW-1185">Reference proteome</keyword>
<feature type="signal peptide" evidence="1">
    <location>
        <begin position="1"/>
        <end position="20"/>
    </location>
</feature>
<dbReference type="Proteomes" id="UP001469553">
    <property type="component" value="Unassembled WGS sequence"/>
</dbReference>
<gene>
    <name evidence="2" type="ORF">AMECASPLE_039658</name>
</gene>
<evidence type="ECO:0000313" key="2">
    <source>
        <dbReference type="EMBL" id="MEQ2313239.1"/>
    </source>
</evidence>
<sequence>MVVVCSFFFFVLCFSPSTQGVTGRCFCAAVAHQGAINLGFKRSGEPEGGVSSLFHFSGKLDLCCSAVISPITDFLCFLFCLLGRQFLPEILWVFVPPVNSCHVLRIKKYPFMEKDQETKKH</sequence>
<protein>
    <recommendedName>
        <fullName evidence="4">Secreted protein</fullName>
    </recommendedName>
</protein>